<dbReference type="RefSeq" id="WP_005455806.1">
    <property type="nucleotide sequence ID" value="NZ_CM001440.1"/>
</dbReference>
<evidence type="ECO:0000259" key="3">
    <source>
        <dbReference type="PROSITE" id="PS50887"/>
    </source>
</evidence>
<dbReference type="InterPro" id="IPR035919">
    <property type="entry name" value="EAL_sf"/>
</dbReference>
<reference evidence="4 5" key="1">
    <citation type="submission" date="2011-11" db="EMBL/GenBank/DDBJ databases">
        <title>The Noncontiguous Finished sequence of Saccharomonospora cyanea NA-134.</title>
        <authorList>
            <consortium name="US DOE Joint Genome Institute"/>
            <person name="Lucas S."/>
            <person name="Han J."/>
            <person name="Lapidus A."/>
            <person name="Cheng J.-F."/>
            <person name="Goodwin L."/>
            <person name="Pitluck S."/>
            <person name="Peters L."/>
            <person name="Ovchinnikova G."/>
            <person name="Lu M."/>
            <person name="Detter J.C."/>
            <person name="Han C."/>
            <person name="Tapia R."/>
            <person name="Land M."/>
            <person name="Hauser L."/>
            <person name="Kyrpides N."/>
            <person name="Ivanova N."/>
            <person name="Pagani I."/>
            <person name="Brambilla E.-M."/>
            <person name="Klenk H.-P."/>
            <person name="Woyke T."/>
        </authorList>
    </citation>
    <scope>NUCLEOTIDE SEQUENCE [LARGE SCALE GENOMIC DNA]</scope>
    <source>
        <strain evidence="4 5">NA-134</strain>
    </source>
</reference>
<keyword evidence="5" id="KW-1185">Reference proteome</keyword>
<dbReference type="CDD" id="cd00130">
    <property type="entry name" value="PAS"/>
    <property type="match status" value="1"/>
</dbReference>
<dbReference type="InterPro" id="IPR029787">
    <property type="entry name" value="Nucleotide_cyclase"/>
</dbReference>
<evidence type="ECO:0000259" key="2">
    <source>
        <dbReference type="PROSITE" id="PS50883"/>
    </source>
</evidence>
<dbReference type="Pfam" id="PF00990">
    <property type="entry name" value="GGDEF"/>
    <property type="match status" value="1"/>
</dbReference>
<dbReference type="eggNOG" id="COG3829">
    <property type="taxonomic scope" value="Bacteria"/>
</dbReference>
<dbReference type="InterPro" id="IPR052155">
    <property type="entry name" value="Biofilm_reg_signaling"/>
</dbReference>
<dbReference type="SUPFAM" id="SSF55785">
    <property type="entry name" value="PYP-like sensor domain (PAS domain)"/>
    <property type="match status" value="1"/>
</dbReference>
<dbReference type="AlphaFoldDB" id="H5XKQ8"/>
<dbReference type="Gene3D" id="3.30.450.20">
    <property type="entry name" value="PAS domain"/>
    <property type="match status" value="1"/>
</dbReference>
<dbReference type="SMART" id="SM00052">
    <property type="entry name" value="EAL"/>
    <property type="match status" value="1"/>
</dbReference>
<proteinExistence type="predicted"/>
<dbReference type="SMART" id="SM00091">
    <property type="entry name" value="PAS"/>
    <property type="match status" value="1"/>
</dbReference>
<sequence>MSEPGDTPGLGDIVRRWAARLGEVDGVSLPAETLEPALLAVAREAQAEARTARDAAARRFADLYAATPIGVVLGAADGTIHDVNPAFVELVHHTRAELVGQPLTRLAATPNDARVLAAAVDEALLPARRPRQERVTLTHGRDGTLRTRVTVATITADGPGLPHPVLLIEDIHELALLSEQLRRQNVQDPLTGLPNSYHFDNKLDTALATSPGGRVALVYLDIDGFRVVNDGLGPGAGDEVLRQVARKLEAGFAAQPQYEAVVARLSGDGFAVLLHDGQDGELDTATVVNLVEETMRDLAEPVYVDGTGVGVNVSVGIVVSEVPGRTREELHRAAELTLHRAKENGKAQWMLFERELHDRDRRRFGIGAAIGGGLENGQFGVDYEPTVTLDGHERIAVVNAQLRWDHPEHGVLRPRDFSALADTTGMTPALGELLLAQSIADAATWQREFGGAPDLCVRLPTRLAIDPNLVRIVRTELDRTGLPHDKLRICADSADLTDPRGEVLENLSVLAELDVKITLAVSGAADLELIHRHRLPVGFVIVSGTLVDALAEDGESSQGARRHFAMLVERARELGIFRIGVDGVHGTEHARRLAELGAVAGRGKLFGEEVDAAGIRSLLAESAGRMGPSRP</sequence>
<dbReference type="HOGENOM" id="CLU_000445_70_50_11"/>
<dbReference type="EMBL" id="CM001440">
    <property type="protein sequence ID" value="EHR60900.1"/>
    <property type="molecule type" value="Genomic_DNA"/>
</dbReference>
<gene>
    <name evidence="4" type="ORF">SaccyDRAFT_2006</name>
</gene>
<dbReference type="GO" id="GO:0006355">
    <property type="term" value="P:regulation of DNA-templated transcription"/>
    <property type="evidence" value="ECO:0007669"/>
    <property type="project" value="InterPro"/>
</dbReference>
<dbReference type="NCBIfam" id="TIGR00229">
    <property type="entry name" value="sensory_box"/>
    <property type="match status" value="1"/>
</dbReference>
<dbReference type="SUPFAM" id="SSF55073">
    <property type="entry name" value="Nucleotide cyclase"/>
    <property type="match status" value="1"/>
</dbReference>
<dbReference type="eggNOG" id="COG5001">
    <property type="taxonomic scope" value="Bacteria"/>
</dbReference>
<dbReference type="Pfam" id="PF00563">
    <property type="entry name" value="EAL"/>
    <property type="match status" value="1"/>
</dbReference>
<feature type="domain" description="GGDEF" evidence="3">
    <location>
        <begin position="213"/>
        <end position="354"/>
    </location>
</feature>
<dbReference type="CDD" id="cd01949">
    <property type="entry name" value="GGDEF"/>
    <property type="match status" value="1"/>
</dbReference>
<feature type="domain" description="EAL" evidence="2">
    <location>
        <begin position="363"/>
        <end position="623"/>
    </location>
</feature>
<feature type="domain" description="PAS" evidence="1">
    <location>
        <begin position="56"/>
        <end position="127"/>
    </location>
</feature>
<dbReference type="InterPro" id="IPR013767">
    <property type="entry name" value="PAS_fold"/>
</dbReference>
<organism evidence="4 5">
    <name type="scientific">Saccharomonospora cyanea NA-134</name>
    <dbReference type="NCBI Taxonomy" id="882082"/>
    <lineage>
        <taxon>Bacteria</taxon>
        <taxon>Bacillati</taxon>
        <taxon>Actinomycetota</taxon>
        <taxon>Actinomycetes</taxon>
        <taxon>Pseudonocardiales</taxon>
        <taxon>Pseudonocardiaceae</taxon>
        <taxon>Saccharomonospora</taxon>
    </lineage>
</organism>
<dbReference type="InterPro" id="IPR000160">
    <property type="entry name" value="GGDEF_dom"/>
</dbReference>
<dbReference type="PANTHER" id="PTHR44757:SF2">
    <property type="entry name" value="BIOFILM ARCHITECTURE MAINTENANCE PROTEIN MBAA"/>
    <property type="match status" value="1"/>
</dbReference>
<dbReference type="NCBIfam" id="TIGR00254">
    <property type="entry name" value="GGDEF"/>
    <property type="match status" value="1"/>
</dbReference>
<evidence type="ECO:0000313" key="5">
    <source>
        <dbReference type="Proteomes" id="UP000002791"/>
    </source>
</evidence>
<dbReference type="PROSITE" id="PS50887">
    <property type="entry name" value="GGDEF"/>
    <property type="match status" value="1"/>
</dbReference>
<dbReference type="SUPFAM" id="SSF141868">
    <property type="entry name" value="EAL domain-like"/>
    <property type="match status" value="1"/>
</dbReference>
<dbReference type="SMART" id="SM00267">
    <property type="entry name" value="GGDEF"/>
    <property type="match status" value="1"/>
</dbReference>
<dbReference type="Pfam" id="PF00989">
    <property type="entry name" value="PAS"/>
    <property type="match status" value="1"/>
</dbReference>
<dbReference type="CDD" id="cd01948">
    <property type="entry name" value="EAL"/>
    <property type="match status" value="1"/>
</dbReference>
<dbReference type="Proteomes" id="UP000002791">
    <property type="component" value="Chromosome"/>
</dbReference>
<name>H5XKQ8_9PSEU</name>
<dbReference type="InterPro" id="IPR000014">
    <property type="entry name" value="PAS"/>
</dbReference>
<dbReference type="InterPro" id="IPR001633">
    <property type="entry name" value="EAL_dom"/>
</dbReference>
<dbReference type="InterPro" id="IPR043128">
    <property type="entry name" value="Rev_trsase/Diguanyl_cyclase"/>
</dbReference>
<dbReference type="InterPro" id="IPR035965">
    <property type="entry name" value="PAS-like_dom_sf"/>
</dbReference>
<dbReference type="STRING" id="882082.SaccyDRAFT_2006"/>
<dbReference type="Gene3D" id="3.20.20.450">
    <property type="entry name" value="EAL domain"/>
    <property type="match status" value="1"/>
</dbReference>
<accession>H5XKQ8</accession>
<protein>
    <submittedName>
        <fullName evidence="4">PAS domain S-box/diguanylate cyclase (GGDEF) domain-containing protein</fullName>
    </submittedName>
</protein>
<dbReference type="OrthoDB" id="23692at2"/>
<dbReference type="PROSITE" id="PS50112">
    <property type="entry name" value="PAS"/>
    <property type="match status" value="1"/>
</dbReference>
<evidence type="ECO:0000313" key="4">
    <source>
        <dbReference type="EMBL" id="EHR60900.1"/>
    </source>
</evidence>
<dbReference type="PANTHER" id="PTHR44757">
    <property type="entry name" value="DIGUANYLATE CYCLASE DGCP"/>
    <property type="match status" value="1"/>
</dbReference>
<dbReference type="PROSITE" id="PS50883">
    <property type="entry name" value="EAL"/>
    <property type="match status" value="1"/>
</dbReference>
<dbReference type="Gene3D" id="3.30.70.270">
    <property type="match status" value="1"/>
</dbReference>
<evidence type="ECO:0000259" key="1">
    <source>
        <dbReference type="PROSITE" id="PS50112"/>
    </source>
</evidence>